<feature type="signal peptide" evidence="10">
    <location>
        <begin position="1"/>
        <end position="16"/>
    </location>
</feature>
<keyword evidence="5" id="KW-0378">Hydrolase</keyword>
<evidence type="ECO:0000256" key="2">
    <source>
        <dbReference type="ARBA" id="ARBA00006044"/>
    </source>
</evidence>
<dbReference type="EMBL" id="CAJNIZ010039779">
    <property type="protein sequence ID" value="CAE7594530.1"/>
    <property type="molecule type" value="Genomic_DNA"/>
</dbReference>
<dbReference type="InterPro" id="IPR013320">
    <property type="entry name" value="ConA-like_dom_sf"/>
</dbReference>
<keyword evidence="9" id="KW-0624">Polysaccharide degradation</keyword>
<name>A0A812URR8_SYMPI</name>
<evidence type="ECO:0000313" key="12">
    <source>
        <dbReference type="Proteomes" id="UP000649617"/>
    </source>
</evidence>
<evidence type="ECO:0000256" key="6">
    <source>
        <dbReference type="ARBA" id="ARBA00023001"/>
    </source>
</evidence>
<comment type="similarity">
    <text evidence="2">Belongs to the glycosyl hydrolase 7 (cellulase C) family.</text>
</comment>
<dbReference type="AlphaFoldDB" id="A0A812URR8"/>
<keyword evidence="12" id="KW-1185">Reference proteome</keyword>
<keyword evidence="7" id="KW-0119">Carbohydrate metabolism</keyword>
<feature type="chain" id="PRO_5032326404" description="cellulose 1,4-beta-cellobiosidase (non-reducing end)" evidence="10">
    <location>
        <begin position="17"/>
        <end position="311"/>
    </location>
</feature>
<sequence length="311" mass="33985">MAHRILLLAATAIAKSEEQVGPTCSGTIELKGHGPVQMTNAYWNVPEDLAGNVEVVNGAIEVFMKGRTYFSDACGAKFNNSRYSRLYLLGKRLRWTTDISQTDCGCNAAFYLGSLHQNADVSKCEDYYCDANDVCGVRCAEIDLQEANKHAFHSVLHLQDDNSGSGLGYGGGGIDWSWHRDWTKEEYGPGANCIDTNHPFEVEIGFPLGSNGELQALTTRLSQVGSPCELQAEIQTASYIFQGRPSASELTQALHEGMTPIVSYWSNEDLQWMDGKGADGLGPCAEDVPDSCGPSVQFYGFELESLDERLI</sequence>
<keyword evidence="8" id="KW-0326">Glycosidase</keyword>
<evidence type="ECO:0000313" key="11">
    <source>
        <dbReference type="EMBL" id="CAE7594530.1"/>
    </source>
</evidence>
<accession>A0A812URR8</accession>
<evidence type="ECO:0000256" key="9">
    <source>
        <dbReference type="ARBA" id="ARBA00023326"/>
    </source>
</evidence>
<proteinExistence type="inferred from homology"/>
<organism evidence="11 12">
    <name type="scientific">Symbiodinium pilosum</name>
    <name type="common">Dinoflagellate</name>
    <dbReference type="NCBI Taxonomy" id="2952"/>
    <lineage>
        <taxon>Eukaryota</taxon>
        <taxon>Sar</taxon>
        <taxon>Alveolata</taxon>
        <taxon>Dinophyceae</taxon>
        <taxon>Suessiales</taxon>
        <taxon>Symbiodiniaceae</taxon>
        <taxon>Symbiodinium</taxon>
    </lineage>
</organism>
<comment type="caution">
    <text evidence="11">The sequence shown here is derived from an EMBL/GenBank/DDBJ whole genome shotgun (WGS) entry which is preliminary data.</text>
</comment>
<evidence type="ECO:0000256" key="3">
    <source>
        <dbReference type="ARBA" id="ARBA00012561"/>
    </source>
</evidence>
<dbReference type="InterPro" id="IPR001722">
    <property type="entry name" value="Glyco_hydro_7"/>
</dbReference>
<keyword evidence="4 10" id="KW-0732">Signal</keyword>
<evidence type="ECO:0000256" key="7">
    <source>
        <dbReference type="ARBA" id="ARBA00023277"/>
    </source>
</evidence>
<dbReference type="GO" id="GO:0030245">
    <property type="term" value="P:cellulose catabolic process"/>
    <property type="evidence" value="ECO:0007669"/>
    <property type="project" value="UniProtKB-KW"/>
</dbReference>
<dbReference type="Gene3D" id="2.70.100.10">
    <property type="entry name" value="Glycoside hydrolase, family 7, domain"/>
    <property type="match status" value="1"/>
</dbReference>
<reference evidence="11" key="1">
    <citation type="submission" date="2021-02" db="EMBL/GenBank/DDBJ databases">
        <authorList>
            <person name="Dougan E. K."/>
            <person name="Rhodes N."/>
            <person name="Thang M."/>
            <person name="Chan C."/>
        </authorList>
    </citation>
    <scope>NUCLEOTIDE SEQUENCE</scope>
</reference>
<dbReference type="OrthoDB" id="412382at2759"/>
<protein>
    <recommendedName>
        <fullName evidence="3">cellulose 1,4-beta-cellobiosidase (non-reducing end)</fullName>
        <ecNumber evidence="3">3.2.1.91</ecNumber>
    </recommendedName>
</protein>
<evidence type="ECO:0000256" key="5">
    <source>
        <dbReference type="ARBA" id="ARBA00022801"/>
    </source>
</evidence>
<evidence type="ECO:0000256" key="4">
    <source>
        <dbReference type="ARBA" id="ARBA00022729"/>
    </source>
</evidence>
<dbReference type="SUPFAM" id="SSF49899">
    <property type="entry name" value="Concanavalin A-like lectins/glucanases"/>
    <property type="match status" value="1"/>
</dbReference>
<dbReference type="Proteomes" id="UP000649617">
    <property type="component" value="Unassembled WGS sequence"/>
</dbReference>
<dbReference type="GO" id="GO:0016162">
    <property type="term" value="F:cellulose 1,4-beta-cellobiosidase activity"/>
    <property type="evidence" value="ECO:0007669"/>
    <property type="project" value="UniProtKB-EC"/>
</dbReference>
<dbReference type="InterPro" id="IPR037019">
    <property type="entry name" value="Glyco_hydro_7_sf"/>
</dbReference>
<comment type="catalytic activity">
    <reaction evidence="1">
        <text>Hydrolysis of (1-&gt;4)-beta-D-glucosidic linkages in cellulose and cellotetraose, releasing cellobiose from the non-reducing ends of the chains.</text>
        <dbReference type="EC" id="3.2.1.91"/>
    </reaction>
</comment>
<dbReference type="EC" id="3.2.1.91" evidence="3"/>
<evidence type="ECO:0000256" key="1">
    <source>
        <dbReference type="ARBA" id="ARBA00001641"/>
    </source>
</evidence>
<dbReference type="PANTHER" id="PTHR33753:SF2">
    <property type="entry name" value="GLYCOSIDE HYDROLASE FAMILY 7 PROTEIN"/>
    <property type="match status" value="1"/>
</dbReference>
<keyword evidence="6" id="KW-0136">Cellulose degradation</keyword>
<evidence type="ECO:0000256" key="10">
    <source>
        <dbReference type="SAM" id="SignalP"/>
    </source>
</evidence>
<evidence type="ECO:0000256" key="8">
    <source>
        <dbReference type="ARBA" id="ARBA00023295"/>
    </source>
</evidence>
<gene>
    <name evidence="11" type="primary">egl1</name>
    <name evidence="11" type="ORF">SPIL2461_LOCUS15824</name>
</gene>
<dbReference type="PANTHER" id="PTHR33753">
    <property type="entry name" value="1,4-BETA-D-GLUCAN CELLOBIOHYDROLASE B"/>
    <property type="match status" value="1"/>
</dbReference>